<dbReference type="SUPFAM" id="SSF100950">
    <property type="entry name" value="NagB/RpiA/CoA transferase-like"/>
    <property type="match status" value="1"/>
</dbReference>
<dbReference type="InterPro" id="IPR018356">
    <property type="entry name" value="Tscrpt_reg_HTH_DeoR_CS"/>
</dbReference>
<keyword evidence="6" id="KW-1185">Reference proteome</keyword>
<dbReference type="InterPro" id="IPR014036">
    <property type="entry name" value="DeoR-like_C"/>
</dbReference>
<dbReference type="SMART" id="SM01134">
    <property type="entry name" value="DeoRC"/>
    <property type="match status" value="1"/>
</dbReference>
<dbReference type="EMBL" id="FPBO01000005">
    <property type="protein sequence ID" value="SFU57705.1"/>
    <property type="molecule type" value="Genomic_DNA"/>
</dbReference>
<dbReference type="RefSeq" id="WP_177307041.1">
    <property type="nucleotide sequence ID" value="NZ_FPBO01000005.1"/>
</dbReference>
<dbReference type="AlphaFoldDB" id="A0A1I7HAD1"/>
<dbReference type="SUPFAM" id="SSF46785">
    <property type="entry name" value="Winged helix' DNA-binding domain"/>
    <property type="match status" value="1"/>
</dbReference>
<sequence>MTADASLSQHERLDAICAHLGHHYRIGIEDICKLFGVTRDTARRDVVRLDAEGRVLRVRGGAVLPPQARQVENYGQRGGASAAKRAIGAATAALLRAGERVLFDTSTTVAEAARVARVSPLTVLTNSLDVAGIMSQSEGVELHVLGGRFNPWERSLEGAQTRQSLAQFQVDKLILGACAIDPLGLTCPSDEVASLKQAMMRQASQVILVADSSKFSKAFMHRMCGFDSIDLLVTDQRPPTAIAEALAAVGVEVVVAEGVRVPEGEEALSP</sequence>
<dbReference type="GO" id="GO:0003700">
    <property type="term" value="F:DNA-binding transcription factor activity"/>
    <property type="evidence" value="ECO:0007669"/>
    <property type="project" value="InterPro"/>
</dbReference>
<proteinExistence type="predicted"/>
<dbReference type="InterPro" id="IPR037171">
    <property type="entry name" value="NagB/RpiA_transferase-like"/>
</dbReference>
<dbReference type="STRING" id="1035707.SAMN05216552_1005111"/>
<dbReference type="PANTHER" id="PTHR30363">
    <property type="entry name" value="HTH-TYPE TRANSCRIPTIONAL REGULATOR SRLR-RELATED"/>
    <property type="match status" value="1"/>
</dbReference>
<evidence type="ECO:0000256" key="2">
    <source>
        <dbReference type="ARBA" id="ARBA00023125"/>
    </source>
</evidence>
<dbReference type="InterPro" id="IPR050313">
    <property type="entry name" value="Carb_Metab_HTH_regulators"/>
</dbReference>
<evidence type="ECO:0000313" key="5">
    <source>
        <dbReference type="EMBL" id="SFU57705.1"/>
    </source>
</evidence>
<evidence type="ECO:0000256" key="1">
    <source>
        <dbReference type="ARBA" id="ARBA00023015"/>
    </source>
</evidence>
<dbReference type="GO" id="GO:0003677">
    <property type="term" value="F:DNA binding"/>
    <property type="evidence" value="ECO:0007669"/>
    <property type="project" value="UniProtKB-KW"/>
</dbReference>
<dbReference type="InterPro" id="IPR036388">
    <property type="entry name" value="WH-like_DNA-bd_sf"/>
</dbReference>
<evidence type="ECO:0000259" key="4">
    <source>
        <dbReference type="PROSITE" id="PS51000"/>
    </source>
</evidence>
<name>A0A1I7HAD1_9BURK</name>
<feature type="domain" description="HTH deoR-type" evidence="4">
    <location>
        <begin position="9"/>
        <end position="64"/>
    </location>
</feature>
<dbReference type="PROSITE" id="PS51000">
    <property type="entry name" value="HTH_DEOR_2"/>
    <property type="match status" value="1"/>
</dbReference>
<protein>
    <submittedName>
        <fullName evidence="5">Transcriptional regulator, DeoR family</fullName>
    </submittedName>
</protein>
<keyword evidence="1" id="KW-0805">Transcription regulation</keyword>
<evidence type="ECO:0000313" key="6">
    <source>
        <dbReference type="Proteomes" id="UP000199391"/>
    </source>
</evidence>
<dbReference type="Pfam" id="PF00455">
    <property type="entry name" value="DeoRC"/>
    <property type="match status" value="1"/>
</dbReference>
<reference evidence="6" key="1">
    <citation type="submission" date="2016-10" db="EMBL/GenBank/DDBJ databases">
        <authorList>
            <person name="Varghese N."/>
            <person name="Submissions S."/>
        </authorList>
    </citation>
    <scope>NUCLEOTIDE SEQUENCE [LARGE SCALE GENOMIC DNA]</scope>
    <source>
        <strain evidence="6">CGMCC 1.11014</strain>
    </source>
</reference>
<dbReference type="PROSITE" id="PS00894">
    <property type="entry name" value="HTH_DEOR_1"/>
    <property type="match status" value="1"/>
</dbReference>
<dbReference type="InterPro" id="IPR001034">
    <property type="entry name" value="DeoR_HTH"/>
</dbReference>
<dbReference type="PANTHER" id="PTHR30363:SF51">
    <property type="entry name" value="HTH-TYPE TRANSCRIPTIONAL REPRESSOR GLCR"/>
    <property type="match status" value="1"/>
</dbReference>
<dbReference type="Pfam" id="PF08220">
    <property type="entry name" value="HTH_DeoR"/>
    <property type="match status" value="1"/>
</dbReference>
<keyword evidence="2" id="KW-0238">DNA-binding</keyword>
<gene>
    <name evidence="5" type="ORF">SAMN05216552_1005111</name>
</gene>
<accession>A0A1I7HAD1</accession>
<evidence type="ECO:0000256" key="3">
    <source>
        <dbReference type="ARBA" id="ARBA00023163"/>
    </source>
</evidence>
<keyword evidence="3" id="KW-0804">Transcription</keyword>
<dbReference type="Proteomes" id="UP000199391">
    <property type="component" value="Unassembled WGS sequence"/>
</dbReference>
<organism evidence="5 6">
    <name type="scientific">Pseudoduganella namucuonensis</name>
    <dbReference type="NCBI Taxonomy" id="1035707"/>
    <lineage>
        <taxon>Bacteria</taxon>
        <taxon>Pseudomonadati</taxon>
        <taxon>Pseudomonadota</taxon>
        <taxon>Betaproteobacteria</taxon>
        <taxon>Burkholderiales</taxon>
        <taxon>Oxalobacteraceae</taxon>
        <taxon>Telluria group</taxon>
        <taxon>Pseudoduganella</taxon>
    </lineage>
</organism>
<dbReference type="InterPro" id="IPR036390">
    <property type="entry name" value="WH_DNA-bd_sf"/>
</dbReference>
<dbReference type="Gene3D" id="1.10.10.10">
    <property type="entry name" value="Winged helix-like DNA-binding domain superfamily/Winged helix DNA-binding domain"/>
    <property type="match status" value="1"/>
</dbReference>
<dbReference type="SMART" id="SM00420">
    <property type="entry name" value="HTH_DEOR"/>
    <property type="match status" value="1"/>
</dbReference>